<dbReference type="KEGG" id="swp:swp_4010"/>
<name>B8CSQ4_SHEPW</name>
<dbReference type="STRING" id="225849.swp_4010"/>
<dbReference type="SUPFAM" id="SSF46894">
    <property type="entry name" value="C-terminal effector domain of the bipartite response regulators"/>
    <property type="match status" value="1"/>
</dbReference>
<dbReference type="GO" id="GO:0000160">
    <property type="term" value="P:phosphorelay signal transduction system"/>
    <property type="evidence" value="ECO:0007669"/>
    <property type="project" value="InterPro"/>
</dbReference>
<keyword evidence="6" id="KW-1185">Reference proteome</keyword>
<dbReference type="EMBL" id="CP000472">
    <property type="protein sequence ID" value="ACJ30680.1"/>
    <property type="molecule type" value="Genomic_DNA"/>
</dbReference>
<dbReference type="InterPro" id="IPR036388">
    <property type="entry name" value="WH-like_DNA-bd_sf"/>
</dbReference>
<evidence type="ECO:0000256" key="1">
    <source>
        <dbReference type="ARBA" id="ARBA00023125"/>
    </source>
</evidence>
<gene>
    <name evidence="5" type="ordered locus">swp_4010</name>
</gene>
<evidence type="ECO:0000259" key="4">
    <source>
        <dbReference type="PROSITE" id="PS51755"/>
    </source>
</evidence>
<proteinExistence type="predicted"/>
<organism evidence="5 6">
    <name type="scientific">Shewanella piezotolerans (strain WP3 / JCM 13877)</name>
    <dbReference type="NCBI Taxonomy" id="225849"/>
    <lineage>
        <taxon>Bacteria</taxon>
        <taxon>Pseudomonadati</taxon>
        <taxon>Pseudomonadota</taxon>
        <taxon>Gammaproteobacteria</taxon>
        <taxon>Alteromonadales</taxon>
        <taxon>Shewanellaceae</taxon>
        <taxon>Shewanella</taxon>
    </lineage>
</organism>
<feature type="domain" description="OmpR/PhoB-type" evidence="4">
    <location>
        <begin position="17"/>
        <end position="115"/>
    </location>
</feature>
<keyword evidence="3" id="KW-1133">Transmembrane helix</keyword>
<keyword evidence="3" id="KW-0812">Transmembrane</keyword>
<dbReference type="Gene3D" id="1.10.10.10">
    <property type="entry name" value="Winged helix-like DNA-binding domain superfamily/Winged helix DNA-binding domain"/>
    <property type="match status" value="1"/>
</dbReference>
<dbReference type="SMART" id="SM00862">
    <property type="entry name" value="Trans_reg_C"/>
    <property type="match status" value="1"/>
</dbReference>
<feature type="transmembrane region" description="Helical" evidence="3">
    <location>
        <begin position="132"/>
        <end position="157"/>
    </location>
</feature>
<dbReference type="GO" id="GO:0003677">
    <property type="term" value="F:DNA binding"/>
    <property type="evidence" value="ECO:0007669"/>
    <property type="project" value="UniProtKB-UniRule"/>
</dbReference>
<dbReference type="CDD" id="cd00383">
    <property type="entry name" value="trans_reg_C"/>
    <property type="match status" value="1"/>
</dbReference>
<dbReference type="HOGENOM" id="CLU_090658_0_0_6"/>
<reference evidence="5 6" key="1">
    <citation type="journal article" date="2008" name="PLoS ONE">
        <title>Environmental adaptation: genomic analysis of the piezotolerant and psychrotolerant deep-sea iron reducing bacterium Shewanella piezotolerans WP3.</title>
        <authorList>
            <person name="Wang F."/>
            <person name="Wang J."/>
            <person name="Jian H."/>
            <person name="Zhang B."/>
            <person name="Li S."/>
            <person name="Wang F."/>
            <person name="Zeng X."/>
            <person name="Gao L."/>
            <person name="Bartlett D.H."/>
            <person name="Yu J."/>
            <person name="Hu S."/>
            <person name="Xiao X."/>
        </authorList>
    </citation>
    <scope>NUCLEOTIDE SEQUENCE [LARGE SCALE GENOMIC DNA]</scope>
    <source>
        <strain evidence="6">WP3 / JCM 13877</strain>
    </source>
</reference>
<dbReference type="Proteomes" id="UP000000753">
    <property type="component" value="Chromosome"/>
</dbReference>
<dbReference type="Pfam" id="PF00486">
    <property type="entry name" value="Trans_reg_C"/>
    <property type="match status" value="1"/>
</dbReference>
<evidence type="ECO:0000256" key="2">
    <source>
        <dbReference type="PROSITE-ProRule" id="PRU01091"/>
    </source>
</evidence>
<accession>B8CSQ4</accession>
<dbReference type="eggNOG" id="COG3710">
    <property type="taxonomic scope" value="Bacteria"/>
</dbReference>
<keyword evidence="3" id="KW-0472">Membrane</keyword>
<evidence type="ECO:0000313" key="6">
    <source>
        <dbReference type="Proteomes" id="UP000000753"/>
    </source>
</evidence>
<dbReference type="PROSITE" id="PS51755">
    <property type="entry name" value="OMPR_PHOB"/>
    <property type="match status" value="1"/>
</dbReference>
<keyword evidence="1 2" id="KW-0238">DNA-binding</keyword>
<dbReference type="GO" id="GO:0006355">
    <property type="term" value="P:regulation of DNA-templated transcription"/>
    <property type="evidence" value="ECO:0007669"/>
    <property type="project" value="InterPro"/>
</dbReference>
<dbReference type="AlphaFoldDB" id="B8CSQ4"/>
<sequence length="268" mass="30209">MLAPKSSKLALDFYMDAIDMRLKTFEFDIANSQLFNTETQSSLHLTRTECQVLEQLANHPNQVMSKGQLACAGSQTAVMSESAVAKAVFTLRKYFGEQHADLIETLPRKGYRLNIQVPTASWSKRSKARKKYLALTVVGLLLACIAVVTAMHQYILFENVDPPIKNSRNIVLDNGEEVLLTWLESPRIRLRQEVPIEEKVIAALNRCSHLTWQKVNLAFSNDMQVLNVSMLGQSASGETLMRNIKTIDFSLSPQFISDNWLEEVSLCD</sequence>
<feature type="DNA-binding region" description="OmpR/PhoB-type" evidence="2">
    <location>
        <begin position="17"/>
        <end position="115"/>
    </location>
</feature>
<evidence type="ECO:0000313" key="5">
    <source>
        <dbReference type="EMBL" id="ACJ30680.1"/>
    </source>
</evidence>
<dbReference type="InterPro" id="IPR001867">
    <property type="entry name" value="OmpR/PhoB-type_DNA-bd"/>
</dbReference>
<protein>
    <submittedName>
        <fullName evidence="5">Transcriptional regulatory protein</fullName>
    </submittedName>
</protein>
<dbReference type="InterPro" id="IPR016032">
    <property type="entry name" value="Sig_transdc_resp-reg_C-effctor"/>
</dbReference>
<evidence type="ECO:0000256" key="3">
    <source>
        <dbReference type="SAM" id="Phobius"/>
    </source>
</evidence>